<dbReference type="InterPro" id="IPR013857">
    <property type="entry name" value="NADH-UbQ_OxRdtase-assoc_prot30"/>
</dbReference>
<accession>A0A524RLZ7</accession>
<dbReference type="PANTHER" id="PTHR13194:SF19">
    <property type="entry name" value="NAD(P)-BINDING ROSSMANN-FOLD SUPERFAMILY PROTEIN"/>
    <property type="match status" value="1"/>
</dbReference>
<evidence type="ECO:0000313" key="3">
    <source>
        <dbReference type="EMBL" id="TGG91200.1"/>
    </source>
</evidence>
<dbReference type="GO" id="GO:0010257">
    <property type="term" value="P:NADH dehydrogenase complex assembly"/>
    <property type="evidence" value="ECO:0007669"/>
    <property type="project" value="TreeGrafter"/>
</dbReference>
<name>A0A524RLZ7_9CHRO</name>
<gene>
    <name evidence="3" type="ORF">ERJ67_08655</name>
</gene>
<proteinExistence type="inferred from homology"/>
<comment type="similarity">
    <text evidence="1">Belongs to the CIA30 family.</text>
</comment>
<sequence length="192" mass="20606">MVRPVPLTLFRGDGFSGWRSLNDTIMGGRSQGHCHIGSWGLELTANLVAQGGGFVSVRSPVLDPPLDLSGYDAFRLTLRGDGRRYKFAVACADPISRASELIPGGLRWVKDFTSQAEGTTLVVLPFQDLAPVVRANPVGIPLRFSPDRIRRLQLLHSRFSDDGGKNPGFAAGPLRLTLLGIDAIRATEAAAG</sequence>
<dbReference type="Proteomes" id="UP000317990">
    <property type="component" value="Unassembled WGS sequence"/>
</dbReference>
<dbReference type="InterPro" id="IPR008979">
    <property type="entry name" value="Galactose-bd-like_sf"/>
</dbReference>
<dbReference type="PANTHER" id="PTHR13194">
    <property type="entry name" value="COMPLEX I INTERMEDIATE-ASSOCIATED PROTEIN 30"/>
    <property type="match status" value="1"/>
</dbReference>
<protein>
    <submittedName>
        <fullName evidence="3">CIA30 family protein</fullName>
    </submittedName>
</protein>
<evidence type="ECO:0000256" key="1">
    <source>
        <dbReference type="ARBA" id="ARBA00007884"/>
    </source>
</evidence>
<dbReference type="AlphaFoldDB" id="A0A524RLZ7"/>
<dbReference type="EMBL" id="SRMO01000083">
    <property type="protein sequence ID" value="TGG91200.1"/>
    <property type="molecule type" value="Genomic_DNA"/>
</dbReference>
<feature type="domain" description="NADH:ubiquinone oxidoreductase intermediate-associated protein 30" evidence="2">
    <location>
        <begin position="14"/>
        <end position="176"/>
    </location>
</feature>
<evidence type="ECO:0000313" key="4">
    <source>
        <dbReference type="Proteomes" id="UP000317990"/>
    </source>
</evidence>
<comment type="caution">
    <text evidence="3">The sequence shown here is derived from an EMBL/GenBank/DDBJ whole genome shotgun (WGS) entry which is preliminary data.</text>
</comment>
<dbReference type="InterPro" id="IPR039131">
    <property type="entry name" value="NDUFAF1"/>
</dbReference>
<dbReference type="Pfam" id="PF08547">
    <property type="entry name" value="CIA30"/>
    <property type="match status" value="1"/>
</dbReference>
<organism evidence="3 4">
    <name type="scientific">Aphanocapsa feldmannii 277cV</name>
    <dbReference type="NCBI Taxonomy" id="2507553"/>
    <lineage>
        <taxon>Bacteria</taxon>
        <taxon>Bacillati</taxon>
        <taxon>Cyanobacteriota</taxon>
        <taxon>Cyanophyceae</taxon>
        <taxon>Oscillatoriophycideae</taxon>
        <taxon>Chroococcales</taxon>
        <taxon>Microcystaceae</taxon>
        <taxon>Aphanocapsa</taxon>
    </lineage>
</organism>
<dbReference type="SUPFAM" id="SSF49785">
    <property type="entry name" value="Galactose-binding domain-like"/>
    <property type="match status" value="1"/>
</dbReference>
<reference evidence="3 4" key="1">
    <citation type="journal article" date="2019" name="mSystems">
        <title>Life at home and on the roam: Genomic adaptions reflect the dual lifestyle of an intracellular, facultative symbiont.</title>
        <authorList>
            <person name="Burgsdorf I."/>
        </authorList>
    </citation>
    <scope>NUCLEOTIDE SEQUENCE [LARGE SCALE GENOMIC DNA]</scope>
    <source>
        <strain evidence="3">277cV</strain>
    </source>
</reference>
<evidence type="ECO:0000259" key="2">
    <source>
        <dbReference type="Pfam" id="PF08547"/>
    </source>
</evidence>
<dbReference type="GO" id="GO:0051082">
    <property type="term" value="F:unfolded protein binding"/>
    <property type="evidence" value="ECO:0007669"/>
    <property type="project" value="TreeGrafter"/>
</dbReference>